<dbReference type="AlphaFoldDB" id="A0A8X6U6H4"/>
<name>A0A8X6U6H4_NEPPI</name>
<accession>A0A8X6U6H4</accession>
<organism evidence="1 2">
    <name type="scientific">Nephila pilipes</name>
    <name type="common">Giant wood spider</name>
    <name type="synonym">Nephila maculata</name>
    <dbReference type="NCBI Taxonomy" id="299642"/>
    <lineage>
        <taxon>Eukaryota</taxon>
        <taxon>Metazoa</taxon>
        <taxon>Ecdysozoa</taxon>
        <taxon>Arthropoda</taxon>
        <taxon>Chelicerata</taxon>
        <taxon>Arachnida</taxon>
        <taxon>Araneae</taxon>
        <taxon>Araneomorphae</taxon>
        <taxon>Entelegynae</taxon>
        <taxon>Araneoidea</taxon>
        <taxon>Nephilidae</taxon>
        <taxon>Nephila</taxon>
    </lineage>
</organism>
<dbReference type="OrthoDB" id="10502573at2759"/>
<gene>
    <name evidence="1" type="ORF">NPIL_497281</name>
</gene>
<reference evidence="1" key="1">
    <citation type="submission" date="2020-08" db="EMBL/GenBank/DDBJ databases">
        <title>Multicomponent nature underlies the extraordinary mechanical properties of spider dragline silk.</title>
        <authorList>
            <person name="Kono N."/>
            <person name="Nakamura H."/>
            <person name="Mori M."/>
            <person name="Yoshida Y."/>
            <person name="Ohtoshi R."/>
            <person name="Malay A.D."/>
            <person name="Moran D.A.P."/>
            <person name="Tomita M."/>
            <person name="Numata K."/>
            <person name="Arakawa K."/>
        </authorList>
    </citation>
    <scope>NUCLEOTIDE SEQUENCE</scope>
</reference>
<evidence type="ECO:0000313" key="2">
    <source>
        <dbReference type="Proteomes" id="UP000887013"/>
    </source>
</evidence>
<protein>
    <submittedName>
        <fullName evidence="1">Uncharacterized protein</fullName>
    </submittedName>
</protein>
<proteinExistence type="predicted"/>
<sequence>MLLEESGACLTSSPPEEKLAIVPAVPVRSYFYSNLFSSLPFKSEQVSLRVSLKLVACVEATWRVHPLEAVGHLPRTNGQAMSLAHTSSSRGPETRSSCYIDRRLRMPWF</sequence>
<keyword evidence="2" id="KW-1185">Reference proteome</keyword>
<dbReference type="EMBL" id="BMAW01118382">
    <property type="protein sequence ID" value="GFT79435.1"/>
    <property type="molecule type" value="Genomic_DNA"/>
</dbReference>
<dbReference type="Proteomes" id="UP000887013">
    <property type="component" value="Unassembled WGS sequence"/>
</dbReference>
<comment type="caution">
    <text evidence="1">The sequence shown here is derived from an EMBL/GenBank/DDBJ whole genome shotgun (WGS) entry which is preliminary data.</text>
</comment>
<evidence type="ECO:0000313" key="1">
    <source>
        <dbReference type="EMBL" id="GFT79435.1"/>
    </source>
</evidence>